<evidence type="ECO:0000259" key="9">
    <source>
        <dbReference type="Pfam" id="PF06441"/>
    </source>
</evidence>
<dbReference type="Proteomes" id="UP001154114">
    <property type="component" value="Chromosome 25"/>
</dbReference>
<comment type="catalytic activity">
    <reaction evidence="6">
        <text>cis-stilbene oxide + H2O = (1R,2R)-hydrobenzoin</text>
        <dbReference type="Rhea" id="RHEA:23900"/>
        <dbReference type="ChEBI" id="CHEBI:15377"/>
        <dbReference type="ChEBI" id="CHEBI:50004"/>
        <dbReference type="ChEBI" id="CHEBI:50014"/>
        <dbReference type="EC" id="3.3.2.9"/>
    </reaction>
</comment>
<dbReference type="GO" id="GO:0097176">
    <property type="term" value="P:epoxide metabolic process"/>
    <property type="evidence" value="ECO:0007669"/>
    <property type="project" value="TreeGrafter"/>
</dbReference>
<name>A0A9P0C0M1_CHRIL</name>
<feature type="signal peptide" evidence="8">
    <location>
        <begin position="1"/>
        <end position="22"/>
    </location>
</feature>
<dbReference type="InterPro" id="IPR000639">
    <property type="entry name" value="Epox_hydrolase-like"/>
</dbReference>
<comment type="catalytic activity">
    <reaction evidence="1 6">
        <text>1-(4-methoxyphenyl)-N-methyl-N-[(3-methyloxetan-3-yl)methyl]methanamine + H2O = 2-{[(4-methoxybenzyl)(methyl)amino]methyl}-2-methylpropane-1,3-diol</text>
        <dbReference type="Rhea" id="RHEA:55764"/>
        <dbReference type="ChEBI" id="CHEBI:15377"/>
        <dbReference type="ChEBI" id="CHEBI:139161"/>
        <dbReference type="ChEBI" id="CHEBI:139164"/>
        <dbReference type="EC" id="3.3.2.9"/>
    </reaction>
</comment>
<sequence length="457" mass="52140">MGMLKKSLIVAVVGVVAWFAFSGKPPTIPHFDPEAWWGPNELKGKLDQSIRPFKVKFEESMIKDLKYRLKNHRPFNPPLEGVAFEYGFNTGQLDSWLTYWREKYNFTEREAFLNQFPHYKTYIQGLDLHFIRVKPEVPENVEVVPLLLLHGWPGSIRELYKAIPLLASHRPGYKFAFEVIAPSIPGFGFSQAAVRPGFGVPEMAVVYKNLMTRLGYDKFYIQGGDWGASIGDVMVTLYPDAVLGYHSNMILTQHSSANLWMLIGAFMPSLVVEDHLADRMYPLSKIFAVMMEEFGYMHLHATKPETVGVALTDSPAGLMAYTFQAFSCFTRPDHKHKVDGGLEYRFTKDDLLDVVMVYWSTNSISTAIRIYAESLGSRVKAFGLDEIPTPVPTWGLQSKYEAFYMAPSLLRYKFTNLINTTALDDGGHFMAFELPEIFTEDVYRAVQAFKEWHQKNK</sequence>
<dbReference type="EMBL" id="LR824028">
    <property type="protein sequence ID" value="CAH0598392.1"/>
    <property type="molecule type" value="Genomic_DNA"/>
</dbReference>
<comment type="similarity">
    <text evidence="3 6">Belongs to the peptidase S33 family.</text>
</comment>
<proteinExistence type="inferred from homology"/>
<gene>
    <name evidence="10" type="ORF">CINC_LOCUS8216</name>
</gene>
<organism evidence="10 11">
    <name type="scientific">Chrysodeixis includens</name>
    <name type="common">Soybean looper</name>
    <name type="synonym">Pseudoplusia includens</name>
    <dbReference type="NCBI Taxonomy" id="689277"/>
    <lineage>
        <taxon>Eukaryota</taxon>
        <taxon>Metazoa</taxon>
        <taxon>Ecdysozoa</taxon>
        <taxon>Arthropoda</taxon>
        <taxon>Hexapoda</taxon>
        <taxon>Insecta</taxon>
        <taxon>Pterygota</taxon>
        <taxon>Neoptera</taxon>
        <taxon>Endopterygota</taxon>
        <taxon>Lepidoptera</taxon>
        <taxon>Glossata</taxon>
        <taxon>Ditrysia</taxon>
        <taxon>Noctuoidea</taxon>
        <taxon>Noctuidae</taxon>
        <taxon>Plusiinae</taxon>
        <taxon>Chrysodeixis</taxon>
    </lineage>
</organism>
<dbReference type="Pfam" id="PF06441">
    <property type="entry name" value="EHN"/>
    <property type="match status" value="1"/>
</dbReference>
<evidence type="ECO:0000256" key="6">
    <source>
        <dbReference type="PIRNR" id="PIRNR001112"/>
    </source>
</evidence>
<dbReference type="PANTHER" id="PTHR21661">
    <property type="entry name" value="EPOXIDE HYDROLASE 1-RELATED"/>
    <property type="match status" value="1"/>
</dbReference>
<dbReference type="PIRSF" id="PIRSF001112">
    <property type="entry name" value="Epoxide_hydrolase"/>
    <property type="match status" value="1"/>
</dbReference>
<feature type="active site" description="Proton donor" evidence="7">
    <location>
        <position position="371"/>
    </location>
</feature>
<evidence type="ECO:0000256" key="5">
    <source>
        <dbReference type="ARBA" id="ARBA00022801"/>
    </source>
</evidence>
<keyword evidence="4 6" id="KW-0058">Aromatic hydrocarbons catabolism</keyword>
<feature type="chain" id="PRO_5040230117" description="Epoxide hydrolase" evidence="8">
    <location>
        <begin position="23"/>
        <end position="457"/>
    </location>
</feature>
<keyword evidence="6" id="KW-0472">Membrane</keyword>
<dbReference type="InterPro" id="IPR029058">
    <property type="entry name" value="AB_hydrolase_fold"/>
</dbReference>
<keyword evidence="8" id="KW-0732">Signal</keyword>
<dbReference type="SUPFAM" id="SSF53474">
    <property type="entry name" value="alpha/beta-Hydrolases"/>
    <property type="match status" value="1"/>
</dbReference>
<evidence type="ECO:0000256" key="1">
    <source>
        <dbReference type="ARBA" id="ARBA00000221"/>
    </source>
</evidence>
<feature type="active site" description="Proton acceptor" evidence="7">
    <location>
        <position position="428"/>
    </location>
</feature>
<dbReference type="InterPro" id="IPR016292">
    <property type="entry name" value="Epoxide_hydrolase"/>
</dbReference>
<keyword evidence="6" id="KW-0256">Endoplasmic reticulum</keyword>
<comment type="function">
    <text evidence="6">Catalyzes juvenile hormone hydrolysis.</text>
</comment>
<dbReference type="GO" id="GO:0033961">
    <property type="term" value="F:cis-stilbene-oxide hydrolase activity"/>
    <property type="evidence" value="ECO:0007669"/>
    <property type="project" value="UniProtKB-UniRule"/>
</dbReference>
<keyword evidence="5 6" id="KW-0378">Hydrolase</keyword>
<comment type="subcellular location">
    <subcellularLocation>
        <location evidence="6">Endoplasmic reticulum membrane</location>
    </subcellularLocation>
    <subcellularLocation>
        <location evidence="2">Microsome membrane</location>
        <topology evidence="2">Single-pass membrane protein</topology>
    </subcellularLocation>
</comment>
<feature type="domain" description="Epoxide hydrolase N-terminal" evidence="9">
    <location>
        <begin position="50"/>
        <end position="158"/>
    </location>
</feature>
<dbReference type="InterPro" id="IPR010497">
    <property type="entry name" value="Epoxide_hydro_N"/>
</dbReference>
<dbReference type="PRINTS" id="PR00412">
    <property type="entry name" value="EPOXHYDRLASE"/>
</dbReference>
<evidence type="ECO:0000256" key="2">
    <source>
        <dbReference type="ARBA" id="ARBA00004111"/>
    </source>
</evidence>
<dbReference type="AlphaFoldDB" id="A0A9P0C0M1"/>
<feature type="active site" description="Nucleophile" evidence="7">
    <location>
        <position position="225"/>
    </location>
</feature>
<evidence type="ECO:0000256" key="3">
    <source>
        <dbReference type="ARBA" id="ARBA00010088"/>
    </source>
</evidence>
<protein>
    <recommendedName>
        <fullName evidence="6">Epoxide hydrolase</fullName>
        <ecNumber evidence="6">3.3.2.9</ecNumber>
    </recommendedName>
</protein>
<evidence type="ECO:0000313" key="11">
    <source>
        <dbReference type="Proteomes" id="UP001154114"/>
    </source>
</evidence>
<evidence type="ECO:0000256" key="4">
    <source>
        <dbReference type="ARBA" id="ARBA00022797"/>
    </source>
</evidence>
<keyword evidence="11" id="KW-1185">Reference proteome</keyword>
<reference evidence="10" key="1">
    <citation type="submission" date="2021-12" db="EMBL/GenBank/DDBJ databases">
        <authorList>
            <person name="King R."/>
        </authorList>
    </citation>
    <scope>NUCLEOTIDE SEQUENCE</scope>
</reference>
<evidence type="ECO:0000256" key="7">
    <source>
        <dbReference type="PIRSR" id="PIRSR001112-1"/>
    </source>
</evidence>
<evidence type="ECO:0000256" key="8">
    <source>
        <dbReference type="SAM" id="SignalP"/>
    </source>
</evidence>
<dbReference type="OrthoDB" id="7130006at2759"/>
<dbReference type="GO" id="GO:0005789">
    <property type="term" value="C:endoplasmic reticulum membrane"/>
    <property type="evidence" value="ECO:0007669"/>
    <property type="project" value="UniProtKB-SubCell"/>
</dbReference>
<dbReference type="EC" id="3.3.2.9" evidence="6"/>
<dbReference type="Gene3D" id="3.40.50.1820">
    <property type="entry name" value="alpha/beta hydrolase"/>
    <property type="match status" value="1"/>
</dbReference>
<evidence type="ECO:0000313" key="10">
    <source>
        <dbReference type="EMBL" id="CAH0598392.1"/>
    </source>
</evidence>
<dbReference type="PANTHER" id="PTHR21661:SF35">
    <property type="entry name" value="EPOXIDE HYDROLASE"/>
    <property type="match status" value="1"/>
</dbReference>
<accession>A0A9P0C0M1</accession>